<evidence type="ECO:0000313" key="2">
    <source>
        <dbReference type="Proteomes" id="UP001152888"/>
    </source>
</evidence>
<dbReference type="EMBL" id="CAKOFQ010006672">
    <property type="protein sequence ID" value="CAH1957646.1"/>
    <property type="molecule type" value="Genomic_DNA"/>
</dbReference>
<gene>
    <name evidence="1" type="ORF">ACAOBT_LOCUS2219</name>
</gene>
<accession>A0A9P0JRM1</accession>
<organism evidence="1 2">
    <name type="scientific">Acanthoscelides obtectus</name>
    <name type="common">Bean weevil</name>
    <name type="synonym">Bruchus obtectus</name>
    <dbReference type="NCBI Taxonomy" id="200917"/>
    <lineage>
        <taxon>Eukaryota</taxon>
        <taxon>Metazoa</taxon>
        <taxon>Ecdysozoa</taxon>
        <taxon>Arthropoda</taxon>
        <taxon>Hexapoda</taxon>
        <taxon>Insecta</taxon>
        <taxon>Pterygota</taxon>
        <taxon>Neoptera</taxon>
        <taxon>Endopterygota</taxon>
        <taxon>Coleoptera</taxon>
        <taxon>Polyphaga</taxon>
        <taxon>Cucujiformia</taxon>
        <taxon>Chrysomeloidea</taxon>
        <taxon>Chrysomelidae</taxon>
        <taxon>Bruchinae</taxon>
        <taxon>Bruchini</taxon>
        <taxon>Acanthoscelides</taxon>
    </lineage>
</organism>
<dbReference type="Proteomes" id="UP001152888">
    <property type="component" value="Unassembled WGS sequence"/>
</dbReference>
<name>A0A9P0JRM1_ACAOB</name>
<dbReference type="AlphaFoldDB" id="A0A9P0JRM1"/>
<comment type="caution">
    <text evidence="1">The sequence shown here is derived from an EMBL/GenBank/DDBJ whole genome shotgun (WGS) entry which is preliminary data.</text>
</comment>
<evidence type="ECO:0000313" key="1">
    <source>
        <dbReference type="EMBL" id="CAH1957646.1"/>
    </source>
</evidence>
<keyword evidence="2" id="KW-1185">Reference proteome</keyword>
<proteinExistence type="predicted"/>
<sequence>MDLKICCKGLDPIFQNRRLIFVLQSLPKIGKSVYRAVTLRFLATGDSYTSLQYLFRISKQSIGRVVPQVST</sequence>
<dbReference type="OrthoDB" id="6627079at2759"/>
<protein>
    <submittedName>
        <fullName evidence="1">Uncharacterized protein</fullName>
    </submittedName>
</protein>
<reference evidence="1" key="1">
    <citation type="submission" date="2022-03" db="EMBL/GenBank/DDBJ databases">
        <authorList>
            <person name="Sayadi A."/>
        </authorList>
    </citation>
    <scope>NUCLEOTIDE SEQUENCE</scope>
</reference>